<keyword evidence="9" id="KW-1185">Reference proteome</keyword>
<dbReference type="GO" id="GO:0030151">
    <property type="term" value="F:molybdenum ion binding"/>
    <property type="evidence" value="ECO:0007669"/>
    <property type="project" value="TreeGrafter"/>
</dbReference>
<dbReference type="GO" id="GO:0016491">
    <property type="term" value="F:oxidoreductase activity"/>
    <property type="evidence" value="ECO:0007669"/>
    <property type="project" value="UniProtKB-KW"/>
</dbReference>
<dbReference type="Proteomes" id="UP000463388">
    <property type="component" value="Unassembled WGS sequence"/>
</dbReference>
<dbReference type="AlphaFoldDB" id="A0A6N8JSR4"/>
<keyword evidence="4" id="KW-0479">Metal-binding</keyword>
<dbReference type="InterPro" id="IPR006656">
    <property type="entry name" value="Mopterin_OxRdtase"/>
</dbReference>
<dbReference type="GO" id="GO:0009055">
    <property type="term" value="F:electron transfer activity"/>
    <property type="evidence" value="ECO:0007669"/>
    <property type="project" value="TreeGrafter"/>
</dbReference>
<reference evidence="8 9" key="1">
    <citation type="submission" date="2019-12" db="EMBL/GenBank/DDBJ databases">
        <title>Microbes associate with the intestines of laboratory mice.</title>
        <authorList>
            <person name="Navarre W."/>
            <person name="Wong E."/>
        </authorList>
    </citation>
    <scope>NUCLEOTIDE SEQUENCE [LARGE SCALE GENOMIC DNA]</scope>
    <source>
        <strain evidence="8 9">NM66_B29</strain>
    </source>
</reference>
<sequence>MAPASGAGRICTAREKALREETDPMEHETMQREGRPASITRRSLLKWTGLATVGTAALGTTACAGFNETDLADTGTKEDASTWVPCSCWADCGSKGFNKALVKNGEVVRMGTDQSHTDTPDCPQMRACARGRSLRGMIFGADRIKYPMKRKNWQPGGGENAHGELRGRDEWERISWDEALDLIAGEIKRVMDTYGNEGILLPGGVPQRLGDFDIGRMMYLMGGCLEQNGAVSSGAWTEMAKLIGLTEDTNDRMDLRTSELIVLWASNPAWSRAGLPTYDYMQCKAAGTKFISVDVFYNPTARALTDEFIAVRPGTDTAMLLGMAHVLLTQDDPEKNPLIDWDFLDRCTIGFDADHMPAGADPKDNFADYVLGTYDGQPKDPAWASEICGAPAEAIEKLALEIARTERCALIMSPAPARTGSGAQLCQALLSFGAMAGIIGKPGCCAASDCGHAWMQGGWKQLHEGGTYLGCFLKDTVAGPEYIENPLSYKKVNVNQMWTSIVNEEEYIGVDGNRYENPAHLIYDRHENFLNQGPATMLGIEAYRKMDTVIAQNLVMTTTCKYADIVLPISSMWERYGIFEQAYREQLIWTSQVVEPLFECRSDMDVALALADRLGVDKEALCPEADAQAVFNTVAAAKVLNEDNETWDNLVTITEDDLATLGVEGTPQEGRVPILDFKRDGIYTIERTPDDGRNFVPFQAFREDPEANALKTESGKLEIYCRAASEKVHGWGFAELDPICKYVPPTEGYEETFADWETKEKGEYPFQILSLHILRHSHSTFANVPNLREAFDHPLYMNPLDAEGVGVQTGETVLITSKWGRCLRPVLVTETMMPGVLGMGQGAWVEIDEETGIDKAGCMNVLCGPNVTTTGFQSWNTCICNVEKWDGEELVPDYLWDAREVFKEE</sequence>
<dbReference type="PROSITE" id="PS00490">
    <property type="entry name" value="MOLYBDOPTERIN_PROK_2"/>
    <property type="match status" value="1"/>
</dbReference>
<evidence type="ECO:0000256" key="4">
    <source>
        <dbReference type="ARBA" id="ARBA00022723"/>
    </source>
</evidence>
<feature type="domain" description="Molybdopterin dinucleotide-binding" evidence="7">
    <location>
        <begin position="767"/>
        <end position="868"/>
    </location>
</feature>
<dbReference type="Gene3D" id="3.40.50.12440">
    <property type="match status" value="1"/>
</dbReference>
<dbReference type="Gene3D" id="3.40.50.740">
    <property type="match status" value="1"/>
</dbReference>
<dbReference type="GO" id="GO:0030288">
    <property type="term" value="C:outer membrane-bounded periplasmic space"/>
    <property type="evidence" value="ECO:0007669"/>
    <property type="project" value="TreeGrafter"/>
</dbReference>
<dbReference type="Gene3D" id="3.40.228.10">
    <property type="entry name" value="Dimethylsulfoxide Reductase, domain 2"/>
    <property type="match status" value="1"/>
</dbReference>
<dbReference type="GO" id="GO:0043546">
    <property type="term" value="F:molybdopterin cofactor binding"/>
    <property type="evidence" value="ECO:0007669"/>
    <property type="project" value="InterPro"/>
</dbReference>
<evidence type="ECO:0000256" key="2">
    <source>
        <dbReference type="ARBA" id="ARBA00010312"/>
    </source>
</evidence>
<accession>A0A6N8JSR4</accession>
<dbReference type="SUPFAM" id="SSF53706">
    <property type="entry name" value="Formate dehydrogenase/DMSO reductase, domains 1-3"/>
    <property type="match status" value="1"/>
</dbReference>
<dbReference type="GO" id="GO:0009061">
    <property type="term" value="P:anaerobic respiration"/>
    <property type="evidence" value="ECO:0007669"/>
    <property type="project" value="TreeGrafter"/>
</dbReference>
<dbReference type="Pfam" id="PF00384">
    <property type="entry name" value="Molybdopterin"/>
    <property type="match status" value="1"/>
</dbReference>
<dbReference type="Pfam" id="PF01568">
    <property type="entry name" value="Molydop_binding"/>
    <property type="match status" value="1"/>
</dbReference>
<protein>
    <submittedName>
        <fullName evidence="8">Molybdopterin-dependent oxidoreductase</fullName>
    </submittedName>
</protein>
<dbReference type="Gene3D" id="2.40.40.20">
    <property type="match status" value="1"/>
</dbReference>
<dbReference type="InterPro" id="IPR050612">
    <property type="entry name" value="Prok_Mopterin_Oxidored"/>
</dbReference>
<evidence type="ECO:0000313" key="9">
    <source>
        <dbReference type="Proteomes" id="UP000463388"/>
    </source>
</evidence>
<dbReference type="InterPro" id="IPR006655">
    <property type="entry name" value="Mopterin_OxRdtase_prok_CS"/>
</dbReference>
<name>A0A6N8JSR4_9ACTN</name>
<evidence type="ECO:0000259" key="6">
    <source>
        <dbReference type="Pfam" id="PF00384"/>
    </source>
</evidence>
<dbReference type="EMBL" id="WSRR01000031">
    <property type="protein sequence ID" value="MVX61766.1"/>
    <property type="molecule type" value="Genomic_DNA"/>
</dbReference>
<evidence type="ECO:0000256" key="1">
    <source>
        <dbReference type="ARBA" id="ARBA00001942"/>
    </source>
</evidence>
<dbReference type="SUPFAM" id="SSF50692">
    <property type="entry name" value="ADC-like"/>
    <property type="match status" value="1"/>
</dbReference>
<comment type="cofactor">
    <cofactor evidence="1">
        <name>Mo-bis(molybdopterin guanine dinucleotide)</name>
        <dbReference type="ChEBI" id="CHEBI:60539"/>
    </cofactor>
</comment>
<proteinExistence type="inferred from homology"/>
<dbReference type="PANTHER" id="PTHR43742:SF3">
    <property type="entry name" value="DIMETHYL SULFOXIDE REDUCTASE DMSA"/>
    <property type="match status" value="1"/>
</dbReference>
<keyword evidence="3" id="KW-0500">Molybdenum</keyword>
<dbReference type="InterPro" id="IPR009010">
    <property type="entry name" value="Asp_de-COase-like_dom_sf"/>
</dbReference>
<gene>
    <name evidence="8" type="ORF">GKZ27_09945</name>
</gene>
<dbReference type="InterPro" id="IPR006657">
    <property type="entry name" value="MoPterin_dinucl-bd_dom"/>
</dbReference>
<keyword evidence="5" id="KW-0560">Oxidoreductase</keyword>
<feature type="domain" description="Molybdopterin oxidoreductase" evidence="6">
    <location>
        <begin position="143"/>
        <end position="612"/>
    </location>
</feature>
<comment type="caution">
    <text evidence="8">The sequence shown here is derived from an EMBL/GenBank/DDBJ whole genome shotgun (WGS) entry which is preliminary data.</text>
</comment>
<evidence type="ECO:0000256" key="3">
    <source>
        <dbReference type="ARBA" id="ARBA00022505"/>
    </source>
</evidence>
<evidence type="ECO:0000256" key="5">
    <source>
        <dbReference type="ARBA" id="ARBA00023002"/>
    </source>
</evidence>
<evidence type="ECO:0000259" key="7">
    <source>
        <dbReference type="Pfam" id="PF01568"/>
    </source>
</evidence>
<comment type="similarity">
    <text evidence="2">Belongs to the prokaryotic molybdopterin-containing oxidoreductase family.</text>
</comment>
<dbReference type="PANTHER" id="PTHR43742">
    <property type="entry name" value="TRIMETHYLAMINE-N-OXIDE REDUCTASE"/>
    <property type="match status" value="1"/>
</dbReference>
<evidence type="ECO:0000313" key="8">
    <source>
        <dbReference type="EMBL" id="MVX61766.1"/>
    </source>
</evidence>
<organism evidence="8 9">
    <name type="scientific">Adlercreutzia mucosicola</name>
    <dbReference type="NCBI Taxonomy" id="580026"/>
    <lineage>
        <taxon>Bacteria</taxon>
        <taxon>Bacillati</taxon>
        <taxon>Actinomycetota</taxon>
        <taxon>Coriobacteriia</taxon>
        <taxon>Eggerthellales</taxon>
        <taxon>Eggerthellaceae</taxon>
        <taxon>Adlercreutzia</taxon>
    </lineage>
</organism>